<proteinExistence type="predicted"/>
<gene>
    <name evidence="1" type="ORF">GCM10008015_15230</name>
</gene>
<keyword evidence="2" id="KW-1185">Reference proteome</keyword>
<accession>A0ABQ1HFL5</accession>
<protein>
    <submittedName>
        <fullName evidence="1">Uncharacterized protein</fullName>
    </submittedName>
</protein>
<comment type="caution">
    <text evidence="1">The sequence shown here is derived from an EMBL/GenBank/DDBJ whole genome shotgun (WGS) entry which is preliminary data.</text>
</comment>
<evidence type="ECO:0000313" key="1">
    <source>
        <dbReference type="EMBL" id="GGA75550.1"/>
    </source>
</evidence>
<dbReference type="Proteomes" id="UP000658793">
    <property type="component" value="Unassembled WGS sequence"/>
</dbReference>
<sequence>MLELIVEKTVSKKTVSLEKANFPELGTVEKSERQEQIVIRIVKIKSSEKGRMIFVFW</sequence>
<name>A0ABQ1HFL5_9FLAO</name>
<organism evidence="1 2">
    <name type="scientific">Flavobacterium palustre</name>
    <dbReference type="NCBI Taxonomy" id="1476463"/>
    <lineage>
        <taxon>Bacteria</taxon>
        <taxon>Pseudomonadati</taxon>
        <taxon>Bacteroidota</taxon>
        <taxon>Flavobacteriia</taxon>
        <taxon>Flavobacteriales</taxon>
        <taxon>Flavobacteriaceae</taxon>
        <taxon>Flavobacterium</taxon>
    </lineage>
</organism>
<evidence type="ECO:0000313" key="2">
    <source>
        <dbReference type="Proteomes" id="UP000658793"/>
    </source>
</evidence>
<dbReference type="EMBL" id="BMGA01000003">
    <property type="protein sequence ID" value="GGA75550.1"/>
    <property type="molecule type" value="Genomic_DNA"/>
</dbReference>
<reference evidence="2" key="1">
    <citation type="journal article" date="2019" name="Int. J. Syst. Evol. Microbiol.">
        <title>The Global Catalogue of Microorganisms (GCM) 10K type strain sequencing project: providing services to taxonomists for standard genome sequencing and annotation.</title>
        <authorList>
            <consortium name="The Broad Institute Genomics Platform"/>
            <consortium name="The Broad Institute Genome Sequencing Center for Infectious Disease"/>
            <person name="Wu L."/>
            <person name="Ma J."/>
        </authorList>
    </citation>
    <scope>NUCLEOTIDE SEQUENCE [LARGE SCALE GENOMIC DNA]</scope>
    <source>
        <strain evidence="2">CGMCC 1.12811</strain>
    </source>
</reference>